<evidence type="ECO:0000256" key="1">
    <source>
        <dbReference type="ARBA" id="ARBA00004328"/>
    </source>
</evidence>
<dbReference type="SUPFAM" id="SSF56563">
    <property type="entry name" value="Major capsid protein gp5"/>
    <property type="match status" value="1"/>
</dbReference>
<dbReference type="InterPro" id="IPR024455">
    <property type="entry name" value="Phage_capsid"/>
</dbReference>
<feature type="region of interest" description="Disordered" evidence="2">
    <location>
        <begin position="41"/>
        <end position="62"/>
    </location>
</feature>
<evidence type="ECO:0000313" key="4">
    <source>
        <dbReference type="EMBL" id="OBI02937.1"/>
    </source>
</evidence>
<comment type="caution">
    <text evidence="4">The sequence shown here is derived from an EMBL/GenBank/DDBJ whole genome shotgun (WGS) entry which is preliminary data.</text>
</comment>
<accession>A0A1A2VQK9</accession>
<dbReference type="Pfam" id="PF05065">
    <property type="entry name" value="Phage_capsid"/>
    <property type="match status" value="1"/>
</dbReference>
<dbReference type="InterPro" id="IPR054612">
    <property type="entry name" value="Phage_capsid-like_C"/>
</dbReference>
<feature type="domain" description="Phage capsid-like C-terminal" evidence="3">
    <location>
        <begin position="160"/>
        <end position="440"/>
    </location>
</feature>
<organism evidence="4 5">
    <name type="scientific">Mycobacterium scrofulaceum</name>
    <dbReference type="NCBI Taxonomy" id="1783"/>
    <lineage>
        <taxon>Bacteria</taxon>
        <taxon>Bacillati</taxon>
        <taxon>Actinomycetota</taxon>
        <taxon>Actinomycetes</taxon>
        <taxon>Mycobacteriales</taxon>
        <taxon>Mycobacteriaceae</taxon>
        <taxon>Mycobacterium</taxon>
    </lineage>
</organism>
<proteinExistence type="predicted"/>
<feature type="compositionally biased region" description="Basic and acidic residues" evidence="2">
    <location>
        <begin position="51"/>
        <end position="62"/>
    </location>
</feature>
<reference evidence="4 5" key="1">
    <citation type="submission" date="2016-06" db="EMBL/GenBank/DDBJ databases">
        <authorList>
            <person name="Kjaerup R.B."/>
            <person name="Dalgaard T.S."/>
            <person name="Juul-Madsen H.R."/>
        </authorList>
    </citation>
    <scope>NUCLEOTIDE SEQUENCE [LARGE SCALE GENOMIC DNA]</scope>
    <source>
        <strain evidence="4 5">E2838</strain>
    </source>
</reference>
<sequence>MTPELALRMVQTQADIQRLADRRAGDLSAQQADLAEGVVSGRYRTEPGSPGRDEHDAYTRDRTGLRGQAMRAVDRHVKAGRLHERGAETIEHVIGSGNPWAARWAAVTGDEHYGSAFCKWLSGPQGHLRWTAQEAEAFRRVEALRDEMRALGIGDSGSGGSAMVPTFLDPSILLSSAGSTSSLRAIARVETIATNAWNGVSSAGVTAHWYDEFEEVSDDSPTLTAPNVPVHRGSAFVPYSFEVEQDALNLIPELQRILLDAALQLSDASYTTGSGTGEPKGFVTAIGAVADSRVSPTTAETLKSDDVYAVQNALPPRFQANARWAANLSVLNLLRQMETTNGALLFPSLQDSPPTLLGRPAHEQSNMLSSWDPSATSAHNYVLAYGDWRQFLIVDRIGATFERVDHLFGTNRRPTGERGGLLWWRTGSDVLVPNAFRLLDIPTAA</sequence>
<dbReference type="EMBL" id="LZJY01000211">
    <property type="protein sequence ID" value="OBI02937.1"/>
    <property type="molecule type" value="Genomic_DNA"/>
</dbReference>
<dbReference type="Proteomes" id="UP000092207">
    <property type="component" value="Unassembled WGS sequence"/>
</dbReference>
<name>A0A1A2VQK9_MYCSC</name>
<evidence type="ECO:0000259" key="3">
    <source>
        <dbReference type="Pfam" id="PF05065"/>
    </source>
</evidence>
<comment type="subcellular location">
    <subcellularLocation>
        <location evidence="1">Virion</location>
    </subcellularLocation>
</comment>
<gene>
    <name evidence="4" type="ORF">A5679_17410</name>
</gene>
<evidence type="ECO:0000313" key="5">
    <source>
        <dbReference type="Proteomes" id="UP000092207"/>
    </source>
</evidence>
<dbReference type="NCBIfam" id="TIGR01554">
    <property type="entry name" value="major_cap_HK97"/>
    <property type="match status" value="1"/>
</dbReference>
<evidence type="ECO:0000256" key="2">
    <source>
        <dbReference type="SAM" id="MobiDB-lite"/>
    </source>
</evidence>
<dbReference type="AlphaFoldDB" id="A0A1A2VQK9"/>
<protein>
    <recommendedName>
        <fullName evidence="3">Phage capsid-like C-terminal domain-containing protein</fullName>
    </recommendedName>
</protein>